<dbReference type="EMBL" id="LAZR01000017">
    <property type="protein sequence ID" value="KKO05985.1"/>
    <property type="molecule type" value="Genomic_DNA"/>
</dbReference>
<keyword evidence="1" id="KW-1133">Transmembrane helix</keyword>
<dbReference type="PROSITE" id="PS50293">
    <property type="entry name" value="TPR_REGION"/>
    <property type="match status" value="1"/>
</dbReference>
<feature type="transmembrane region" description="Helical" evidence="1">
    <location>
        <begin position="130"/>
        <end position="149"/>
    </location>
</feature>
<evidence type="ECO:0000259" key="2">
    <source>
        <dbReference type="PROSITE" id="PS51781"/>
    </source>
</evidence>
<proteinExistence type="predicted"/>
<dbReference type="AlphaFoldDB" id="A0A0F9VPK7"/>
<dbReference type="Gene3D" id="1.25.40.10">
    <property type="entry name" value="Tetratricopeptide repeat domain"/>
    <property type="match status" value="1"/>
</dbReference>
<dbReference type="SMART" id="SM00028">
    <property type="entry name" value="TPR"/>
    <property type="match status" value="2"/>
</dbReference>
<dbReference type="SUPFAM" id="SSF48452">
    <property type="entry name" value="TPR-like"/>
    <property type="match status" value="1"/>
</dbReference>
<dbReference type="PROSITE" id="PS50005">
    <property type="entry name" value="TPR"/>
    <property type="match status" value="1"/>
</dbReference>
<evidence type="ECO:0000313" key="3">
    <source>
        <dbReference type="EMBL" id="KKO05985.1"/>
    </source>
</evidence>
<keyword evidence="1" id="KW-0472">Membrane</keyword>
<dbReference type="InterPro" id="IPR019734">
    <property type="entry name" value="TPR_rpt"/>
</dbReference>
<dbReference type="Pfam" id="PF00515">
    <property type="entry name" value="TPR_1"/>
    <property type="match status" value="1"/>
</dbReference>
<accession>A0A0F9VPK7</accession>
<dbReference type="PROSITE" id="PS51781">
    <property type="entry name" value="SH3B"/>
    <property type="match status" value="1"/>
</dbReference>
<dbReference type="SMART" id="SM00287">
    <property type="entry name" value="SH3b"/>
    <property type="match status" value="1"/>
</dbReference>
<feature type="transmembrane region" description="Helical" evidence="1">
    <location>
        <begin position="161"/>
        <end position="180"/>
    </location>
</feature>
<protein>
    <recommendedName>
        <fullName evidence="2">SH3b domain-containing protein</fullName>
    </recommendedName>
</protein>
<evidence type="ECO:0000256" key="1">
    <source>
        <dbReference type="SAM" id="Phobius"/>
    </source>
</evidence>
<dbReference type="InterPro" id="IPR011990">
    <property type="entry name" value="TPR-like_helical_dom_sf"/>
</dbReference>
<organism evidence="3">
    <name type="scientific">marine sediment metagenome</name>
    <dbReference type="NCBI Taxonomy" id="412755"/>
    <lineage>
        <taxon>unclassified sequences</taxon>
        <taxon>metagenomes</taxon>
        <taxon>ecological metagenomes</taxon>
    </lineage>
</organism>
<keyword evidence="1" id="KW-0812">Transmembrane</keyword>
<gene>
    <name evidence="3" type="ORF">LCGC14_0069970</name>
</gene>
<dbReference type="Pfam" id="PF08239">
    <property type="entry name" value="SH3_3"/>
    <property type="match status" value="1"/>
</dbReference>
<name>A0A0F9VPK7_9ZZZZ</name>
<comment type="caution">
    <text evidence="3">The sequence shown here is derived from an EMBL/GenBank/DDBJ whole genome shotgun (WGS) entry which is preliminary data.</text>
</comment>
<sequence>MFKKLTTLIILFTALFCAAQNNQLFEQATEAYNAGEYEKAISYYENILTNEKHSAAVYYNLGNSYYKLNNIAESIYYYEKALLLSPNDKEIKTNLSYAQNMTIDAIDTMPETGLSRLYKNITGKLTFDQWAYAAIGFMLLFVLLYILFYNSNFSTRKRFTFIGSIVALFLCLISILFAYIQRSDFDQYQPAIVFAEESIIKSEPNDTSSQVFLIHAGTKVNVLDQLDTWNKIKLADGKTGWIQKDELKMLKDF</sequence>
<feature type="domain" description="SH3b" evidence="2">
    <location>
        <begin position="188"/>
        <end position="251"/>
    </location>
</feature>
<reference evidence="3" key="1">
    <citation type="journal article" date="2015" name="Nature">
        <title>Complex archaea that bridge the gap between prokaryotes and eukaryotes.</title>
        <authorList>
            <person name="Spang A."/>
            <person name="Saw J.H."/>
            <person name="Jorgensen S.L."/>
            <person name="Zaremba-Niedzwiedzka K."/>
            <person name="Martijn J."/>
            <person name="Lind A.E."/>
            <person name="van Eijk R."/>
            <person name="Schleper C."/>
            <person name="Guy L."/>
            <person name="Ettema T.J."/>
        </authorList>
    </citation>
    <scope>NUCLEOTIDE SEQUENCE</scope>
</reference>
<dbReference type="InterPro" id="IPR003646">
    <property type="entry name" value="SH3-like_bac-type"/>
</dbReference>
<dbReference type="Gene3D" id="2.30.30.40">
    <property type="entry name" value="SH3 Domains"/>
    <property type="match status" value="1"/>
</dbReference>